<dbReference type="HOGENOM" id="CLU_009164_0_0_9"/>
<dbReference type="GO" id="GO:0003725">
    <property type="term" value="F:double-stranded RNA binding"/>
    <property type="evidence" value="ECO:0007669"/>
    <property type="project" value="InterPro"/>
</dbReference>
<dbReference type="InterPro" id="IPR055128">
    <property type="entry name" value="HypF_C_2"/>
</dbReference>
<dbReference type="Pfam" id="PF00708">
    <property type="entry name" value="Acylphosphatase"/>
    <property type="match status" value="1"/>
</dbReference>
<sequence>MLSEVIRVGVQVKGIVQGVGFRPFVYRLAHQHDLGGWVTNDASGVRLEAEGRRPDVDAFLASLRTSAPPLSHIEELTWELHSPIGYTEFRIKESVGAASHEVNLSPDICVCEDCLAELKDPGNRRYRYPYINCTNCGPRFTITVQVPYDRKTTTIRDFELCEDCAKEYHDPMDRRFHAQPVSCPKCGPKVYLLDASGKRVDTADPVAQATERLKSGAILAVKGLGGYHLACDAAQESAVRELRARKHRDGKPFAVMADTLETVLRICDVTEKERELLTSPRRPIVLLPLKNEARKLLPAADSLSPDNNMLGVMLPYTPLQHLLFQEGLELMVMTSGNRSGEPIVYRDEEAVPALQEIADYYLVGELPIHMRTDDTVTSVFREREYIIRRSRGYVPYPVDLTAVIQSAEGQSHKSGNPPILAVGGELKNTFCLVKDRKAFVSHHIGDLDNLETLDSLIGGAEHFGRIFAAEAGVVAYDLHPGYRSSQYASEQKNTVKIPVQHHHAHIASCMAENGVSGPVIGVAFDGTGLGEDGHIWGGEFFAGDYGGFERMARFGYVPLPGGDAGVKEPWRMALSYLLNDEASELPSEWLNSIEPYKRDIVTRQILQRINTPLTSSVGRLFDAVSSLTGVCHYAEYEGQAAIRLESAADPETARIYPYEVKTVQGMLEIGTAPLIRELVREIRDGMSVSGISGAFHRTLAAIVGDICGRIRSERGLNEVALSGGVFQNRLLLALTVDELERSGFRVWLHSKVPANDGGLSLGQAAIALGKYLTWEGMRESCVWQYPEK</sequence>
<dbReference type="InterPro" id="IPR011125">
    <property type="entry name" value="Znf_HypF"/>
</dbReference>
<dbReference type="InterPro" id="IPR036046">
    <property type="entry name" value="Acylphosphatase-like_dom_sf"/>
</dbReference>
<evidence type="ECO:0000313" key="15">
    <source>
        <dbReference type="Proteomes" id="UP000034189"/>
    </source>
</evidence>
<evidence type="ECO:0000256" key="7">
    <source>
        <dbReference type="ARBA" id="ARBA00022833"/>
    </source>
</evidence>
<dbReference type="UniPathway" id="UPA00335"/>
<dbReference type="Pfam" id="PF07503">
    <property type="entry name" value="zf-HYPF"/>
    <property type="match status" value="2"/>
</dbReference>
<reference evidence="14 15" key="1">
    <citation type="submission" date="2015-03" db="EMBL/GenBank/DDBJ databases">
        <authorList>
            <person name="Abdul Halim M."/>
        </authorList>
    </citation>
    <scope>NUCLEOTIDE SEQUENCE [LARGE SCALE GENOMIC DNA]</scope>
    <source>
        <strain evidence="14 15">ATCC 35681</strain>
    </source>
</reference>
<dbReference type="Gene3D" id="3.30.420.360">
    <property type="match status" value="1"/>
</dbReference>
<dbReference type="InterPro" id="IPR051060">
    <property type="entry name" value="Carbamoyltrans_HypF-like"/>
</dbReference>
<evidence type="ECO:0000256" key="5">
    <source>
        <dbReference type="ARBA" id="ARBA00022723"/>
    </source>
</evidence>
<dbReference type="EC" id="6.2.-.-" evidence="10"/>
<accession>A0A0F7FBD0</accession>
<dbReference type="SUPFAM" id="SSF54975">
    <property type="entry name" value="Acylphosphatase/BLUF domain-like"/>
    <property type="match status" value="1"/>
</dbReference>
<evidence type="ECO:0000256" key="4">
    <source>
        <dbReference type="ARBA" id="ARBA00022598"/>
    </source>
</evidence>
<dbReference type="PATRIC" id="fig|1333534.5.peg.3166"/>
<dbReference type="Pfam" id="PF22521">
    <property type="entry name" value="HypF_C_2"/>
    <property type="match status" value="1"/>
</dbReference>
<dbReference type="InterPro" id="IPR017945">
    <property type="entry name" value="DHBP_synth_RibB-like_a/b_dom"/>
</dbReference>
<comment type="similarity">
    <text evidence="2">Belongs to the acylphosphatase family.</text>
</comment>
<comment type="catalytic activity">
    <reaction evidence="9">
        <text>C-terminal L-cysteinyl-[HypE protein] + carbamoyl phosphate + ATP + H2O = C-terminal S-carboxamide-L-cysteinyl-[HypE protein] + AMP + phosphate + diphosphate + H(+)</text>
        <dbReference type="Rhea" id="RHEA:55636"/>
        <dbReference type="Rhea" id="RHEA-COMP:14247"/>
        <dbReference type="Rhea" id="RHEA-COMP:14392"/>
        <dbReference type="ChEBI" id="CHEBI:15377"/>
        <dbReference type="ChEBI" id="CHEBI:15378"/>
        <dbReference type="ChEBI" id="CHEBI:30616"/>
        <dbReference type="ChEBI" id="CHEBI:33019"/>
        <dbReference type="ChEBI" id="CHEBI:43474"/>
        <dbReference type="ChEBI" id="CHEBI:58228"/>
        <dbReference type="ChEBI" id="CHEBI:76913"/>
        <dbReference type="ChEBI" id="CHEBI:139126"/>
        <dbReference type="ChEBI" id="CHEBI:456215"/>
    </reaction>
</comment>
<gene>
    <name evidence="14" type="ORF">VK70_14370</name>
</gene>
<dbReference type="GO" id="GO:0016874">
    <property type="term" value="F:ligase activity"/>
    <property type="evidence" value="ECO:0007669"/>
    <property type="project" value="UniProtKB-UniRule"/>
</dbReference>
<dbReference type="Pfam" id="PF17788">
    <property type="entry name" value="HypF_C"/>
    <property type="match status" value="1"/>
</dbReference>
<feature type="domain" description="YrdC-like" evidence="13">
    <location>
        <begin position="203"/>
        <end position="392"/>
    </location>
</feature>
<dbReference type="PIRSF" id="PIRSF006256">
    <property type="entry name" value="CMPcnvr_hdrg_mat"/>
    <property type="match status" value="1"/>
</dbReference>
<dbReference type="GO" id="GO:0008270">
    <property type="term" value="F:zinc ion binding"/>
    <property type="evidence" value="ECO:0007669"/>
    <property type="project" value="UniProtKB-KW"/>
</dbReference>
<keyword evidence="4" id="KW-0436">Ligase</keyword>
<keyword evidence="5" id="KW-0479">Metal-binding</keyword>
<feature type="active site" evidence="11">
    <location>
        <position position="40"/>
    </location>
</feature>
<dbReference type="InterPro" id="IPR006070">
    <property type="entry name" value="Sua5-like_dom"/>
</dbReference>
<evidence type="ECO:0000256" key="8">
    <source>
        <dbReference type="ARBA" id="ARBA00047645"/>
    </source>
</evidence>
<dbReference type="PANTHER" id="PTHR42959:SF1">
    <property type="entry name" value="CARBAMOYLTRANSFERASE HYPF"/>
    <property type="match status" value="1"/>
</dbReference>
<dbReference type="NCBIfam" id="TIGR00143">
    <property type="entry name" value="hypF"/>
    <property type="match status" value="1"/>
</dbReference>
<name>A0A0F7FBD0_PAEDU</name>
<evidence type="ECO:0000256" key="6">
    <source>
        <dbReference type="ARBA" id="ARBA00022771"/>
    </source>
</evidence>
<dbReference type="PROSITE" id="PS00150">
    <property type="entry name" value="ACYLPHOSPHATASE_1"/>
    <property type="match status" value="1"/>
</dbReference>
<dbReference type="EMBL" id="CP011114">
    <property type="protein sequence ID" value="AKG35613.1"/>
    <property type="molecule type" value="Genomic_DNA"/>
</dbReference>
<dbReference type="PANTHER" id="PTHR42959">
    <property type="entry name" value="CARBAMOYLTRANSFERASE"/>
    <property type="match status" value="1"/>
</dbReference>
<dbReference type="AlphaFoldDB" id="A0A0F7FBD0"/>
<proteinExistence type="inferred from homology"/>
<dbReference type="Gene3D" id="3.30.110.120">
    <property type="match status" value="1"/>
</dbReference>
<evidence type="ECO:0000256" key="1">
    <source>
        <dbReference type="ARBA" id="ARBA00004711"/>
    </source>
</evidence>
<dbReference type="InterPro" id="IPR004421">
    <property type="entry name" value="Carbamoyltransferase_HypF"/>
</dbReference>
<comment type="catalytic activity">
    <reaction evidence="8 11">
        <text>an acyl phosphate + H2O = a carboxylate + phosphate + H(+)</text>
        <dbReference type="Rhea" id="RHEA:14965"/>
        <dbReference type="ChEBI" id="CHEBI:15377"/>
        <dbReference type="ChEBI" id="CHEBI:15378"/>
        <dbReference type="ChEBI" id="CHEBI:29067"/>
        <dbReference type="ChEBI" id="CHEBI:43474"/>
        <dbReference type="ChEBI" id="CHEBI:59918"/>
        <dbReference type="EC" id="3.6.1.7"/>
    </reaction>
</comment>
<evidence type="ECO:0000256" key="10">
    <source>
        <dbReference type="PIRNR" id="PIRNR006256"/>
    </source>
</evidence>
<dbReference type="InterPro" id="IPR041440">
    <property type="entry name" value="HypF_C"/>
</dbReference>
<dbReference type="PROSITE" id="PS51160">
    <property type="entry name" value="ACYLPHOSPHATASE_3"/>
    <property type="match status" value="1"/>
</dbReference>
<dbReference type="PROSITE" id="PS51163">
    <property type="entry name" value="YRDC"/>
    <property type="match status" value="1"/>
</dbReference>
<keyword evidence="11" id="KW-0378">Hydrolase</keyword>
<dbReference type="SUPFAM" id="SSF55821">
    <property type="entry name" value="YrdC/RibB"/>
    <property type="match status" value="1"/>
</dbReference>
<dbReference type="InterPro" id="IPR001792">
    <property type="entry name" value="Acylphosphatase-like_dom"/>
</dbReference>
<evidence type="ECO:0000259" key="12">
    <source>
        <dbReference type="PROSITE" id="PS51160"/>
    </source>
</evidence>
<feature type="active site" evidence="11">
    <location>
        <position position="22"/>
    </location>
</feature>
<feature type="domain" description="Acylphosphatase-like" evidence="12">
    <location>
        <begin position="7"/>
        <end position="93"/>
    </location>
</feature>
<dbReference type="Proteomes" id="UP000034189">
    <property type="component" value="Chromosome"/>
</dbReference>
<evidence type="ECO:0000256" key="9">
    <source>
        <dbReference type="ARBA" id="ARBA00048220"/>
    </source>
</evidence>
<dbReference type="RefSeq" id="WP_025693725.1">
    <property type="nucleotide sequence ID" value="NZ_ASQQ01000009.1"/>
</dbReference>
<evidence type="ECO:0000313" key="14">
    <source>
        <dbReference type="EMBL" id="AKG35613.1"/>
    </source>
</evidence>
<keyword evidence="7" id="KW-0862">Zinc</keyword>
<dbReference type="GO" id="GO:0016743">
    <property type="term" value="F:carboxyl- or carbamoyltransferase activity"/>
    <property type="evidence" value="ECO:0007669"/>
    <property type="project" value="UniProtKB-UniRule"/>
</dbReference>
<dbReference type="Pfam" id="PF01300">
    <property type="entry name" value="Sua5_yciO_yrdC"/>
    <property type="match status" value="1"/>
</dbReference>
<protein>
    <recommendedName>
        <fullName evidence="10">Carbamoyltransferase</fullName>
        <ecNumber evidence="10">6.2.-.-</ecNumber>
    </recommendedName>
</protein>
<evidence type="ECO:0000256" key="2">
    <source>
        <dbReference type="ARBA" id="ARBA00005614"/>
    </source>
</evidence>
<evidence type="ECO:0000256" key="3">
    <source>
        <dbReference type="ARBA" id="ARBA00008097"/>
    </source>
</evidence>
<dbReference type="Gene3D" id="3.90.870.50">
    <property type="match status" value="1"/>
</dbReference>
<dbReference type="InterPro" id="IPR017968">
    <property type="entry name" value="Acylphosphatase_CS"/>
</dbReference>
<evidence type="ECO:0000256" key="11">
    <source>
        <dbReference type="PROSITE-ProRule" id="PRU00520"/>
    </source>
</evidence>
<organism evidence="14 15">
    <name type="scientific">Paenibacillus durus ATCC 35681</name>
    <dbReference type="NCBI Taxonomy" id="1333534"/>
    <lineage>
        <taxon>Bacteria</taxon>
        <taxon>Bacillati</taxon>
        <taxon>Bacillota</taxon>
        <taxon>Bacilli</taxon>
        <taxon>Bacillales</taxon>
        <taxon>Paenibacillaceae</taxon>
        <taxon>Paenibacillus</taxon>
    </lineage>
</organism>
<dbReference type="GO" id="GO:0051604">
    <property type="term" value="P:protein maturation"/>
    <property type="evidence" value="ECO:0007669"/>
    <property type="project" value="TreeGrafter"/>
</dbReference>
<comment type="similarity">
    <text evidence="3 10">Belongs to the carbamoyltransferase HypF family.</text>
</comment>
<reference evidence="14 15" key="2">
    <citation type="journal article" date="2016" name="Genome Announc.">
        <title>Genome Sequence of a Gram-Positive Diazotroph, Paenibacillus durus Type Strain ATCC 35681.</title>
        <authorList>
            <person name="Halim M.A."/>
            <person name="Rahman A.Y."/>
            <person name="Sim K.S."/>
            <person name="Yam H.C."/>
            <person name="Rahim A.A."/>
            <person name="Ghazali A.H."/>
            <person name="Najimudin N."/>
        </authorList>
    </citation>
    <scope>NUCLEOTIDE SEQUENCE [LARGE SCALE GENOMIC DNA]</scope>
    <source>
        <strain evidence="14 15">ATCC 35681</strain>
    </source>
</reference>
<evidence type="ECO:0000259" key="13">
    <source>
        <dbReference type="PROSITE" id="PS51163"/>
    </source>
</evidence>
<comment type="pathway">
    <text evidence="1">Protein modification; [NiFe] hydrogenase maturation.</text>
</comment>
<dbReference type="FunFam" id="3.30.420.40:FF:000124">
    <property type="entry name" value="Carbamoyltransferase HypF"/>
    <property type="match status" value="1"/>
</dbReference>
<dbReference type="GO" id="GO:0003998">
    <property type="term" value="F:acylphosphatase activity"/>
    <property type="evidence" value="ECO:0007669"/>
    <property type="project" value="UniProtKB-EC"/>
</dbReference>
<keyword evidence="6" id="KW-0863">Zinc-finger</keyword>
<dbReference type="OrthoDB" id="9808093at2"/>
<dbReference type="Gene3D" id="3.30.420.40">
    <property type="match status" value="1"/>
</dbReference>